<proteinExistence type="predicted"/>
<sequence>MYSAAVSSQLRGVPPATGNLTPIKFEAPREGIADSIDRSESSMQEEGYGSLCEDDHFICIAFASYMVASIEALKQGKFTAARVEFMGFEFLREVSGLFSFTLFRSTALERLCKVVTADLNLSVWTVPACRSPFQGC</sequence>
<reference evidence="1" key="2">
    <citation type="submission" date="2023-06" db="EMBL/GenBank/DDBJ databases">
        <authorList>
            <person name="Swenson N.G."/>
            <person name="Wegrzyn J.L."/>
            <person name="Mcevoy S.L."/>
        </authorList>
    </citation>
    <scope>NUCLEOTIDE SEQUENCE</scope>
    <source>
        <strain evidence="1">NS2018</strain>
        <tissue evidence="1">Leaf</tissue>
    </source>
</reference>
<dbReference type="Proteomes" id="UP001168877">
    <property type="component" value="Unassembled WGS sequence"/>
</dbReference>
<reference evidence="1" key="1">
    <citation type="journal article" date="2022" name="Plant J.">
        <title>Strategies of tolerance reflected in two North American maple genomes.</title>
        <authorList>
            <person name="McEvoy S.L."/>
            <person name="Sezen U.U."/>
            <person name="Trouern-Trend A."/>
            <person name="McMahon S.M."/>
            <person name="Schaberg P.G."/>
            <person name="Yang J."/>
            <person name="Wegrzyn J.L."/>
            <person name="Swenson N.G."/>
        </authorList>
    </citation>
    <scope>NUCLEOTIDE SEQUENCE</scope>
    <source>
        <strain evidence="1">NS2018</strain>
    </source>
</reference>
<dbReference type="EMBL" id="JAUESC010000003">
    <property type="protein sequence ID" value="KAK0599268.1"/>
    <property type="molecule type" value="Genomic_DNA"/>
</dbReference>
<organism evidence="1 2">
    <name type="scientific">Acer saccharum</name>
    <name type="common">Sugar maple</name>
    <dbReference type="NCBI Taxonomy" id="4024"/>
    <lineage>
        <taxon>Eukaryota</taxon>
        <taxon>Viridiplantae</taxon>
        <taxon>Streptophyta</taxon>
        <taxon>Embryophyta</taxon>
        <taxon>Tracheophyta</taxon>
        <taxon>Spermatophyta</taxon>
        <taxon>Magnoliopsida</taxon>
        <taxon>eudicotyledons</taxon>
        <taxon>Gunneridae</taxon>
        <taxon>Pentapetalae</taxon>
        <taxon>rosids</taxon>
        <taxon>malvids</taxon>
        <taxon>Sapindales</taxon>
        <taxon>Sapindaceae</taxon>
        <taxon>Hippocastanoideae</taxon>
        <taxon>Acereae</taxon>
        <taxon>Acer</taxon>
    </lineage>
</organism>
<protein>
    <submittedName>
        <fullName evidence="1">Uncharacterized protein</fullName>
    </submittedName>
</protein>
<name>A0AA39T104_ACESA</name>
<accession>A0AA39T104</accession>
<gene>
    <name evidence="1" type="ORF">LWI29_003777</name>
</gene>
<dbReference type="AlphaFoldDB" id="A0AA39T104"/>
<evidence type="ECO:0000313" key="2">
    <source>
        <dbReference type="Proteomes" id="UP001168877"/>
    </source>
</evidence>
<evidence type="ECO:0000313" key="1">
    <source>
        <dbReference type="EMBL" id="KAK0599268.1"/>
    </source>
</evidence>
<keyword evidence="2" id="KW-1185">Reference proteome</keyword>
<comment type="caution">
    <text evidence="1">The sequence shown here is derived from an EMBL/GenBank/DDBJ whole genome shotgun (WGS) entry which is preliminary data.</text>
</comment>